<dbReference type="InterPro" id="IPR011943">
    <property type="entry name" value="HAD-SF_hydro_IIID"/>
</dbReference>
<keyword evidence="7" id="KW-0904">Protein phosphatase</keyword>
<dbReference type="GO" id="GO:0046872">
    <property type="term" value="F:metal ion binding"/>
    <property type="evidence" value="ECO:0007669"/>
    <property type="project" value="UniProtKB-KW"/>
</dbReference>
<evidence type="ECO:0000313" key="15">
    <source>
        <dbReference type="EMBL" id="KAJ2927736.1"/>
    </source>
</evidence>
<keyword evidence="16" id="KW-1185">Reference proteome</keyword>
<comment type="caution">
    <text evidence="15">The sequence shown here is derived from an EMBL/GenBank/DDBJ whole genome shotgun (WGS) entry which is preliminary data.</text>
</comment>
<sequence>MVNAPPTPPPLSTTELQDAARASSSQNTTETQSTTPDVYQLRFPAIVDAVSRSDYRAVARIAEEIDLTDQTPPARYALARLPDIHASLPLSKLLAGLVNVTLNRVHPQVYATATSLVELVSQPDFFHQELALVLTKLATVFMDRFRLRTFELLSKAYSSLPLTLAESYLGVSGSLILEEAGKNGWTYDASSQILKPKARAKAEANFKGCMRVILPAANFRLCWYLLILQVFMTQGSTSEEGACAPVAGSSGMATETLDADTTADRWVDLQFTWAGKAFKLTIADSDRVFDLKTSLRDLTKVPIERQKILGLVKGKLPPDQARVADLGLTPGKKFSLIGTPEGDEIKDPSKLESLPDVVNDLDVDFTENMAASNRYQHDARNIRKVKEMTAKLNVNIITPLRPGKRLLVLDIDYTILDTKPLTSGSLPPSECARPYLHEFLEAIYPHYDICIWSQTSWIWLETKLVELGMIGSDKNYHISFVLDKTSMFTVFTEREGKPWQHSVKALQIIWNHFPEYNASNTVHVDDLSRNFALNPREGIKIHAFKNAHTSEAMADRELEKLTRYLVHISSLDDFRTIAHKVFPGGNFDKKQDSSLAITAIRETFEESGLLLASSFADSSVMNSSATVSEKVLDEERFAIHQQKKLFQDFLSEHNLRPDVAALMPFTEWITPVGPPKRFRTQFFVTFLTPSPSSGFSSGKKQERLPTPDGGQEVIAARFIHPAEALEEHKAQKMSFMPPQFYILSTLAEILKGSVNTAEQRERVEALSAGAFGKLVINPLAIGKDDTGRQILAYEGDEGRGGPKGRLHRAMVQFGKGTVAQITLVRNFDISKDIEPATFNMPSSKL</sequence>
<evidence type="ECO:0000256" key="7">
    <source>
        <dbReference type="ARBA" id="ARBA00022912"/>
    </source>
</evidence>
<comment type="cofactor">
    <cofactor evidence="1">
        <name>Mg(2+)</name>
        <dbReference type="ChEBI" id="CHEBI:18420"/>
    </cofactor>
</comment>
<dbReference type="InterPro" id="IPR000626">
    <property type="entry name" value="Ubiquitin-like_dom"/>
</dbReference>
<feature type="non-terminal residue" evidence="15">
    <location>
        <position position="845"/>
    </location>
</feature>
<keyword evidence="5" id="KW-0378">Hydrolase</keyword>
<evidence type="ECO:0000256" key="11">
    <source>
        <dbReference type="ARBA" id="ARBA00048336"/>
    </source>
</evidence>
<dbReference type="AlphaFoldDB" id="A0A9W8J3B7"/>
<evidence type="ECO:0000256" key="2">
    <source>
        <dbReference type="ARBA" id="ARBA00004123"/>
    </source>
</evidence>
<dbReference type="OrthoDB" id="1711508at2759"/>
<protein>
    <recommendedName>
        <fullName evidence="3">protein-serine/threonine phosphatase</fullName>
        <ecNumber evidence="3">3.1.3.16</ecNumber>
    </recommendedName>
    <alternativeName>
        <fullName evidence="9">Nuclear proteasome inhibitor UBLCP1</fullName>
    </alternativeName>
</protein>
<dbReference type="InterPro" id="IPR004274">
    <property type="entry name" value="FCP1_dom"/>
</dbReference>
<dbReference type="Pfam" id="PF03031">
    <property type="entry name" value="NIF"/>
    <property type="match status" value="1"/>
</dbReference>
<comment type="subcellular location">
    <subcellularLocation>
        <location evidence="2">Nucleus</location>
    </subcellularLocation>
</comment>
<keyword evidence="4" id="KW-0479">Metal-binding</keyword>
<evidence type="ECO:0000256" key="12">
    <source>
        <dbReference type="SAM" id="MobiDB-lite"/>
    </source>
</evidence>
<dbReference type="SUPFAM" id="SSF56784">
    <property type="entry name" value="HAD-like"/>
    <property type="match status" value="1"/>
</dbReference>
<dbReference type="SMART" id="SM00213">
    <property type="entry name" value="UBQ"/>
    <property type="match status" value="1"/>
</dbReference>
<organism evidence="15 16">
    <name type="scientific">Candolleomyces eurysporus</name>
    <dbReference type="NCBI Taxonomy" id="2828524"/>
    <lineage>
        <taxon>Eukaryota</taxon>
        <taxon>Fungi</taxon>
        <taxon>Dikarya</taxon>
        <taxon>Basidiomycota</taxon>
        <taxon>Agaricomycotina</taxon>
        <taxon>Agaricomycetes</taxon>
        <taxon>Agaricomycetidae</taxon>
        <taxon>Agaricales</taxon>
        <taxon>Agaricineae</taxon>
        <taxon>Psathyrellaceae</taxon>
        <taxon>Candolleomyces</taxon>
    </lineage>
</organism>
<dbReference type="InterPro" id="IPR036412">
    <property type="entry name" value="HAD-like_sf"/>
</dbReference>
<dbReference type="PROSITE" id="PS50969">
    <property type="entry name" value="FCP1"/>
    <property type="match status" value="1"/>
</dbReference>
<dbReference type="EC" id="3.1.3.16" evidence="3"/>
<dbReference type="InterPro" id="IPR023214">
    <property type="entry name" value="HAD_sf"/>
</dbReference>
<evidence type="ECO:0000313" key="16">
    <source>
        <dbReference type="Proteomes" id="UP001140091"/>
    </source>
</evidence>
<dbReference type="PANTHER" id="PTHR48493:SF1">
    <property type="entry name" value="UBIQUITIN-LIKE DOMAIN-CONTAINING CTD PHOSPHATASE 1"/>
    <property type="match status" value="1"/>
</dbReference>
<dbReference type="GO" id="GO:0004722">
    <property type="term" value="F:protein serine/threonine phosphatase activity"/>
    <property type="evidence" value="ECO:0007669"/>
    <property type="project" value="UniProtKB-EC"/>
</dbReference>
<comment type="catalytic activity">
    <reaction evidence="11">
        <text>O-phospho-L-threonyl-[protein] + H2O = L-threonyl-[protein] + phosphate</text>
        <dbReference type="Rhea" id="RHEA:47004"/>
        <dbReference type="Rhea" id="RHEA-COMP:11060"/>
        <dbReference type="Rhea" id="RHEA-COMP:11605"/>
        <dbReference type="ChEBI" id="CHEBI:15377"/>
        <dbReference type="ChEBI" id="CHEBI:30013"/>
        <dbReference type="ChEBI" id="CHEBI:43474"/>
        <dbReference type="ChEBI" id="CHEBI:61977"/>
        <dbReference type="EC" id="3.1.3.16"/>
    </reaction>
</comment>
<dbReference type="NCBIfam" id="TIGR02245">
    <property type="entry name" value="HAD_IIID1"/>
    <property type="match status" value="1"/>
</dbReference>
<dbReference type="PROSITE" id="PS50053">
    <property type="entry name" value="UBIQUITIN_2"/>
    <property type="match status" value="1"/>
</dbReference>
<evidence type="ECO:0000256" key="1">
    <source>
        <dbReference type="ARBA" id="ARBA00001946"/>
    </source>
</evidence>
<evidence type="ECO:0000259" key="13">
    <source>
        <dbReference type="PROSITE" id="PS50053"/>
    </source>
</evidence>
<reference evidence="15" key="1">
    <citation type="submission" date="2022-06" db="EMBL/GenBank/DDBJ databases">
        <title>Genome Sequence of Candolleomyces eurysporus.</title>
        <authorList>
            <person name="Buettner E."/>
        </authorList>
    </citation>
    <scope>NUCLEOTIDE SEQUENCE</scope>
    <source>
        <strain evidence="15">VTCC 930004</strain>
    </source>
</reference>
<dbReference type="SUPFAM" id="SSF54236">
    <property type="entry name" value="Ubiquitin-like"/>
    <property type="match status" value="1"/>
</dbReference>
<feature type="compositionally biased region" description="Low complexity" evidence="12">
    <location>
        <begin position="23"/>
        <end position="35"/>
    </location>
</feature>
<evidence type="ECO:0000256" key="8">
    <source>
        <dbReference type="ARBA" id="ARBA00023242"/>
    </source>
</evidence>
<dbReference type="InterPro" id="IPR029071">
    <property type="entry name" value="Ubiquitin-like_domsf"/>
</dbReference>
<evidence type="ECO:0000256" key="4">
    <source>
        <dbReference type="ARBA" id="ARBA00022723"/>
    </source>
</evidence>
<dbReference type="PANTHER" id="PTHR48493">
    <property type="entry name" value="UBIQUITIN-LIKE DOMAIN-CONTAINING CTD PHOSPHATASE 1"/>
    <property type="match status" value="1"/>
</dbReference>
<dbReference type="Gene3D" id="3.40.50.1000">
    <property type="entry name" value="HAD superfamily/HAD-like"/>
    <property type="match status" value="1"/>
</dbReference>
<name>A0A9W8J3B7_9AGAR</name>
<evidence type="ECO:0000259" key="14">
    <source>
        <dbReference type="PROSITE" id="PS50969"/>
    </source>
</evidence>
<dbReference type="SUPFAM" id="SSF55811">
    <property type="entry name" value="Nudix"/>
    <property type="match status" value="1"/>
</dbReference>
<comment type="catalytic activity">
    <reaction evidence="10">
        <text>O-phospho-L-seryl-[protein] + H2O = L-seryl-[protein] + phosphate</text>
        <dbReference type="Rhea" id="RHEA:20629"/>
        <dbReference type="Rhea" id="RHEA-COMP:9863"/>
        <dbReference type="Rhea" id="RHEA-COMP:11604"/>
        <dbReference type="ChEBI" id="CHEBI:15377"/>
        <dbReference type="ChEBI" id="CHEBI:29999"/>
        <dbReference type="ChEBI" id="CHEBI:43474"/>
        <dbReference type="ChEBI" id="CHEBI:83421"/>
        <dbReference type="EC" id="3.1.3.16"/>
    </reaction>
</comment>
<dbReference type="InterPro" id="IPR051658">
    <property type="entry name" value="UBLCP1"/>
</dbReference>
<keyword evidence="8" id="KW-0539">Nucleus</keyword>
<feature type="domain" description="FCP1 homology" evidence="14">
    <location>
        <begin position="400"/>
        <end position="568"/>
    </location>
</feature>
<evidence type="ECO:0000256" key="10">
    <source>
        <dbReference type="ARBA" id="ARBA00047761"/>
    </source>
</evidence>
<gene>
    <name evidence="15" type="ORF">H1R20_g9343</name>
</gene>
<dbReference type="GO" id="GO:0090364">
    <property type="term" value="P:regulation of proteasome assembly"/>
    <property type="evidence" value="ECO:0007669"/>
    <property type="project" value="InterPro"/>
</dbReference>
<evidence type="ECO:0000256" key="9">
    <source>
        <dbReference type="ARBA" id="ARBA00032039"/>
    </source>
</evidence>
<evidence type="ECO:0000256" key="3">
    <source>
        <dbReference type="ARBA" id="ARBA00013081"/>
    </source>
</evidence>
<dbReference type="Pfam" id="PF10075">
    <property type="entry name" value="CSN8_PSD8_EIF3K"/>
    <property type="match status" value="1"/>
</dbReference>
<feature type="compositionally biased region" description="Pro residues" evidence="12">
    <location>
        <begin position="1"/>
        <end position="11"/>
    </location>
</feature>
<evidence type="ECO:0000256" key="6">
    <source>
        <dbReference type="ARBA" id="ARBA00022842"/>
    </source>
</evidence>
<feature type="region of interest" description="Disordered" evidence="12">
    <location>
        <begin position="1"/>
        <end position="35"/>
    </location>
</feature>
<dbReference type="SMART" id="SM00577">
    <property type="entry name" value="CPDc"/>
    <property type="match status" value="1"/>
</dbReference>
<evidence type="ECO:0000256" key="5">
    <source>
        <dbReference type="ARBA" id="ARBA00022801"/>
    </source>
</evidence>
<dbReference type="InterPro" id="IPR033464">
    <property type="entry name" value="CSN8_PSD8_EIF3K"/>
</dbReference>
<accession>A0A9W8J3B7</accession>
<dbReference type="InterPro" id="IPR015797">
    <property type="entry name" value="NUDIX_hydrolase-like_dom_sf"/>
</dbReference>
<dbReference type="GO" id="GO:0005634">
    <property type="term" value="C:nucleus"/>
    <property type="evidence" value="ECO:0007669"/>
    <property type="project" value="UniProtKB-SubCell"/>
</dbReference>
<keyword evidence="6" id="KW-0460">Magnesium</keyword>
<proteinExistence type="predicted"/>
<dbReference type="EMBL" id="JANBPK010000963">
    <property type="protein sequence ID" value="KAJ2927736.1"/>
    <property type="molecule type" value="Genomic_DNA"/>
</dbReference>
<feature type="domain" description="Ubiquitin-like" evidence="13">
    <location>
        <begin position="275"/>
        <end position="343"/>
    </location>
</feature>
<dbReference type="Proteomes" id="UP001140091">
    <property type="component" value="Unassembled WGS sequence"/>
</dbReference>
<dbReference type="Gene3D" id="3.10.20.90">
    <property type="entry name" value="Phosphatidylinositol 3-kinase Catalytic Subunit, Chain A, domain 1"/>
    <property type="match status" value="1"/>
</dbReference>